<comment type="caution">
    <text evidence="1">The sequence shown here is derived from an EMBL/GenBank/DDBJ whole genome shotgun (WGS) entry which is preliminary data.</text>
</comment>
<dbReference type="SUPFAM" id="SSF46785">
    <property type="entry name" value="Winged helix' DNA-binding domain"/>
    <property type="match status" value="1"/>
</dbReference>
<gene>
    <name evidence="1" type="ORF">GCM10009067_06280</name>
</gene>
<evidence type="ECO:0000313" key="2">
    <source>
        <dbReference type="Proteomes" id="UP000614221"/>
    </source>
</evidence>
<dbReference type="RefSeq" id="WP_229775213.1">
    <property type="nucleotide sequence ID" value="NZ_BMPD01000001.1"/>
</dbReference>
<sequence length="114" mass="12968">MTASQNPIVKLKRPVDFEILEALSDGQRDVGVNVAQRLDRNRSYINTRLPQLKDYELLDRVGPSERSGLYEITPKGVAALRLQDQYEQDEFVDLVDERAEGIDIKPPQIVEDAD</sequence>
<dbReference type="InterPro" id="IPR036388">
    <property type="entry name" value="WH-like_DNA-bd_sf"/>
</dbReference>
<dbReference type="Proteomes" id="UP000614221">
    <property type="component" value="Unassembled WGS sequence"/>
</dbReference>
<dbReference type="InterPro" id="IPR036390">
    <property type="entry name" value="WH_DNA-bd_sf"/>
</dbReference>
<accession>A0A830EUF6</accession>
<name>A0A830EUF6_9EURY</name>
<dbReference type="EMBL" id="BMPD01000001">
    <property type="protein sequence ID" value="GGK56566.1"/>
    <property type="molecule type" value="Genomic_DNA"/>
</dbReference>
<dbReference type="Gene3D" id="1.10.10.10">
    <property type="entry name" value="Winged helix-like DNA-binding domain superfamily/Winged helix DNA-binding domain"/>
    <property type="match status" value="1"/>
</dbReference>
<reference evidence="1" key="1">
    <citation type="journal article" date="2014" name="Int. J. Syst. Evol. Microbiol.">
        <title>Complete genome sequence of Corynebacterium casei LMG S-19264T (=DSM 44701T), isolated from a smear-ripened cheese.</title>
        <authorList>
            <consortium name="US DOE Joint Genome Institute (JGI-PGF)"/>
            <person name="Walter F."/>
            <person name="Albersmeier A."/>
            <person name="Kalinowski J."/>
            <person name="Ruckert C."/>
        </authorList>
    </citation>
    <scope>NUCLEOTIDE SEQUENCE</scope>
    <source>
        <strain evidence="1">JCM 19018</strain>
    </source>
</reference>
<evidence type="ECO:0000313" key="1">
    <source>
        <dbReference type="EMBL" id="GGK56566.1"/>
    </source>
</evidence>
<dbReference type="AlphaFoldDB" id="A0A830EUF6"/>
<protein>
    <submittedName>
        <fullName evidence="1">Uncharacterized protein</fullName>
    </submittedName>
</protein>
<reference evidence="1" key="2">
    <citation type="submission" date="2020-09" db="EMBL/GenBank/DDBJ databases">
        <authorList>
            <person name="Sun Q."/>
            <person name="Ohkuma M."/>
        </authorList>
    </citation>
    <scope>NUCLEOTIDE SEQUENCE</scope>
    <source>
        <strain evidence="1">JCM 19018</strain>
    </source>
</reference>
<organism evidence="1 2">
    <name type="scientific">Haloarcula sebkhae</name>
    <dbReference type="NCBI Taxonomy" id="932660"/>
    <lineage>
        <taxon>Archaea</taxon>
        <taxon>Methanobacteriati</taxon>
        <taxon>Methanobacteriota</taxon>
        <taxon>Stenosarchaea group</taxon>
        <taxon>Halobacteria</taxon>
        <taxon>Halobacteriales</taxon>
        <taxon>Haloarculaceae</taxon>
        <taxon>Haloarcula</taxon>
    </lineage>
</organism>
<proteinExistence type="predicted"/>